<dbReference type="InterPro" id="IPR006572">
    <property type="entry name" value="Znf_DBF"/>
</dbReference>
<dbReference type="GO" id="GO:1901987">
    <property type="term" value="P:regulation of cell cycle phase transition"/>
    <property type="evidence" value="ECO:0007669"/>
    <property type="project" value="TreeGrafter"/>
</dbReference>
<evidence type="ECO:0000313" key="7">
    <source>
        <dbReference type="Proteomes" id="UP000812440"/>
    </source>
</evidence>
<dbReference type="InterPro" id="IPR038545">
    <property type="entry name" value="Znf_DBF_sf"/>
</dbReference>
<dbReference type="Gene3D" id="6.10.250.3410">
    <property type="entry name" value="DBF zinc finger"/>
    <property type="match status" value="1"/>
</dbReference>
<feature type="region of interest" description="Disordered" evidence="4">
    <location>
        <begin position="397"/>
        <end position="420"/>
    </location>
</feature>
<dbReference type="OrthoDB" id="21380at2759"/>
<evidence type="ECO:0000256" key="1">
    <source>
        <dbReference type="ARBA" id="ARBA00022723"/>
    </source>
</evidence>
<accession>A0A8T2JWX0</accession>
<dbReference type="EMBL" id="JAACNH010000003">
    <property type="protein sequence ID" value="KAG8446921.1"/>
    <property type="molecule type" value="Genomic_DNA"/>
</dbReference>
<keyword evidence="1" id="KW-0479">Metal-binding</keyword>
<dbReference type="AlphaFoldDB" id="A0A8T2JWX0"/>
<dbReference type="GO" id="GO:0003676">
    <property type="term" value="F:nucleic acid binding"/>
    <property type="evidence" value="ECO:0007669"/>
    <property type="project" value="InterPro"/>
</dbReference>
<dbReference type="Proteomes" id="UP000812440">
    <property type="component" value="Chromosome 8_10"/>
</dbReference>
<gene>
    <name evidence="6" type="ORF">GDO86_014392</name>
</gene>
<feature type="domain" description="DBF4-type" evidence="5">
    <location>
        <begin position="244"/>
        <end position="292"/>
    </location>
</feature>
<keyword evidence="3" id="KW-0862">Zinc</keyword>
<evidence type="ECO:0000256" key="2">
    <source>
        <dbReference type="ARBA" id="ARBA00022771"/>
    </source>
</evidence>
<comment type="caution">
    <text evidence="6">The sequence shown here is derived from an EMBL/GenBank/DDBJ whole genome shotgun (WGS) entry which is preliminary data.</text>
</comment>
<evidence type="ECO:0000313" key="6">
    <source>
        <dbReference type="EMBL" id="KAG8446921.1"/>
    </source>
</evidence>
<proteinExistence type="predicted"/>
<sequence length="677" mass="75394">MSGRSGLAMRLEEKPTLADENCLQGISFAGKSFYLDLPTNRQTQLLTKAICRLDGVIESFLSRDVDYVVTGSRKTVSSTSGSPVVTNKAEPPKCLVSAKIQTVHCSRGKQLLKKVIHSQEYSSVLTSARSWGVSVLYVDEVWAYLENLERPSAQTHPGTRTKGRNSTVPPLRIAILRSPFIKIEDQSRKFCPLKCTFTSFPEFSFMSSDRSPFENTQTANGLYKEKEPREQEEDETQQSQKPQLKKRKGYCECCEETFDVLCEHLVGKRHIQFISDTLNYKIIDDIALRLTCDLLEPPCRSLHNLKADHATSDPNNLNSNNLLVDTRDKGQNQDVLCTDGVDKVLCIQNKDEREIPLQHGDEVSNGTAKDLYEISINSAQTAKKPCNVPSGKMLNLTVGNDSDLQPDNVKSPSKLRKGTISDHQVLQTDCDRDGSQLSLDCVDVQGPINTEQHHRLVTEQMLIAVAEPKSCHSSGYGAKDQCSLVKDLLSQGGDLHKDVQVDETAPIPDLDQLLRSSSGKLSLEQTIGDTTTDKLSRLPLKDKLEEPCVELQKPTTHLNRTDDELNSLLRSSTSIFHEKLSRESHLLPPEQLEPPTSSVKPQLTSYPLPLFAAQKPSVALLYSHPLKPNWHWLGQKVSLPVQTTVEGSGNIVIHLYSHKQKDIWVQIGPPFPNCLCG</sequence>
<evidence type="ECO:0000256" key="4">
    <source>
        <dbReference type="SAM" id="MobiDB-lite"/>
    </source>
</evidence>
<reference evidence="6" key="1">
    <citation type="thesis" date="2020" institute="ProQuest LLC" country="789 East Eisenhower Parkway, Ann Arbor, MI, USA">
        <title>Comparative Genomics and Chromosome Evolution.</title>
        <authorList>
            <person name="Mudd A.B."/>
        </authorList>
    </citation>
    <scope>NUCLEOTIDE SEQUENCE</scope>
    <source>
        <strain evidence="6">Female2</strain>
        <tissue evidence="6">Blood</tissue>
    </source>
</reference>
<dbReference type="PANTHER" id="PTHR15375">
    <property type="entry name" value="ACTIVATOR OF S-PHASE KINASE-RELATED"/>
    <property type="match status" value="1"/>
</dbReference>
<evidence type="ECO:0000259" key="5">
    <source>
        <dbReference type="SMART" id="SM00586"/>
    </source>
</evidence>
<dbReference type="GO" id="GO:0010571">
    <property type="term" value="P:positive regulation of nuclear cell cycle DNA replication"/>
    <property type="evidence" value="ECO:0007669"/>
    <property type="project" value="TreeGrafter"/>
</dbReference>
<dbReference type="InterPro" id="IPR051590">
    <property type="entry name" value="Replication_Regulatory_Kinase"/>
</dbReference>
<keyword evidence="7" id="KW-1185">Reference proteome</keyword>
<dbReference type="Pfam" id="PF07535">
    <property type="entry name" value="zf-DBF"/>
    <property type="match status" value="1"/>
</dbReference>
<name>A0A8T2JWX0_9PIPI</name>
<organism evidence="6 7">
    <name type="scientific">Hymenochirus boettgeri</name>
    <name type="common">Congo dwarf clawed frog</name>
    <dbReference type="NCBI Taxonomy" id="247094"/>
    <lineage>
        <taxon>Eukaryota</taxon>
        <taxon>Metazoa</taxon>
        <taxon>Chordata</taxon>
        <taxon>Craniata</taxon>
        <taxon>Vertebrata</taxon>
        <taxon>Euteleostomi</taxon>
        <taxon>Amphibia</taxon>
        <taxon>Batrachia</taxon>
        <taxon>Anura</taxon>
        <taxon>Pipoidea</taxon>
        <taxon>Pipidae</taxon>
        <taxon>Pipinae</taxon>
        <taxon>Hymenochirus</taxon>
    </lineage>
</organism>
<dbReference type="PANTHER" id="PTHR15375:SF24">
    <property type="entry name" value="PROTEIN DBF4 HOMOLOG B"/>
    <property type="match status" value="1"/>
</dbReference>
<keyword evidence="2" id="KW-0863">Zinc-finger</keyword>
<protein>
    <recommendedName>
        <fullName evidence="5">DBF4-type domain-containing protein</fullName>
    </recommendedName>
</protein>
<dbReference type="GO" id="GO:0031431">
    <property type="term" value="C:Dbf4-dependent protein kinase complex"/>
    <property type="evidence" value="ECO:0007669"/>
    <property type="project" value="TreeGrafter"/>
</dbReference>
<evidence type="ECO:0000256" key="3">
    <source>
        <dbReference type="ARBA" id="ARBA00022833"/>
    </source>
</evidence>
<dbReference type="GO" id="GO:0043539">
    <property type="term" value="F:protein serine/threonine kinase activator activity"/>
    <property type="evidence" value="ECO:0007669"/>
    <property type="project" value="TreeGrafter"/>
</dbReference>
<dbReference type="GO" id="GO:0008270">
    <property type="term" value="F:zinc ion binding"/>
    <property type="evidence" value="ECO:0007669"/>
    <property type="project" value="UniProtKB-KW"/>
</dbReference>
<dbReference type="SMART" id="SM00586">
    <property type="entry name" value="ZnF_DBF"/>
    <property type="match status" value="1"/>
</dbReference>
<feature type="compositionally biased region" description="Polar residues" evidence="4">
    <location>
        <begin position="397"/>
        <end position="411"/>
    </location>
</feature>